<proteinExistence type="predicted"/>
<dbReference type="Proteomes" id="UP000823868">
    <property type="component" value="Unassembled WGS sequence"/>
</dbReference>
<organism evidence="1 2">
    <name type="scientific">Candidatus Flavonifractor merdigallinarum</name>
    <dbReference type="NCBI Taxonomy" id="2838589"/>
    <lineage>
        <taxon>Bacteria</taxon>
        <taxon>Bacillati</taxon>
        <taxon>Bacillota</taxon>
        <taxon>Clostridia</taxon>
        <taxon>Eubacteriales</taxon>
        <taxon>Oscillospiraceae</taxon>
        <taxon>Flavonifractor</taxon>
    </lineage>
</organism>
<evidence type="ECO:0000313" key="1">
    <source>
        <dbReference type="EMBL" id="HIY20832.1"/>
    </source>
</evidence>
<sequence>MLQSFRGQTPSLHPDARLADSAVLVGAVKVGARANIWYGAVLRGDCSTIDIGAGTNIQDNCVLHCDEGFPLVLGEDVTVGHAAVLHGCTVGDGSTIGMGAILLNGCQIGKNCMVAAGALVTQNAVIPDGSLVMGTPGKVVRPLRPEELEGLRHGAEEYRMLSEELLPAAGK</sequence>
<dbReference type="InterPro" id="IPR001451">
    <property type="entry name" value="Hexapep"/>
</dbReference>
<name>A0A9D1Y856_9FIRM</name>
<dbReference type="Gene3D" id="2.160.10.10">
    <property type="entry name" value="Hexapeptide repeat proteins"/>
    <property type="match status" value="1"/>
</dbReference>
<protein>
    <submittedName>
        <fullName evidence="1">Gamma carbonic anhydrase family protein</fullName>
    </submittedName>
</protein>
<dbReference type="EMBL" id="DXDX01000055">
    <property type="protein sequence ID" value="HIY20832.1"/>
    <property type="molecule type" value="Genomic_DNA"/>
</dbReference>
<dbReference type="CDD" id="cd04645">
    <property type="entry name" value="LbH_gamma_CA_like"/>
    <property type="match status" value="1"/>
</dbReference>
<dbReference type="AlphaFoldDB" id="A0A9D1Y856"/>
<accession>A0A9D1Y856</accession>
<reference evidence="1" key="2">
    <citation type="submission" date="2021-04" db="EMBL/GenBank/DDBJ databases">
        <authorList>
            <person name="Gilroy R."/>
        </authorList>
    </citation>
    <scope>NUCLEOTIDE SEQUENCE</scope>
    <source>
        <strain evidence="1">ChiBcec16_6824</strain>
    </source>
</reference>
<comment type="caution">
    <text evidence="1">The sequence shown here is derived from an EMBL/GenBank/DDBJ whole genome shotgun (WGS) entry which is preliminary data.</text>
</comment>
<dbReference type="InterPro" id="IPR047324">
    <property type="entry name" value="LbH_gamma_CA-like"/>
</dbReference>
<dbReference type="PANTHER" id="PTHR13061:SF29">
    <property type="entry name" value="GAMMA CARBONIC ANHYDRASE-LIKE 1, MITOCHONDRIAL-RELATED"/>
    <property type="match status" value="1"/>
</dbReference>
<dbReference type="Pfam" id="PF00132">
    <property type="entry name" value="Hexapep"/>
    <property type="match status" value="1"/>
</dbReference>
<reference evidence="1" key="1">
    <citation type="journal article" date="2021" name="PeerJ">
        <title>Extensive microbial diversity within the chicken gut microbiome revealed by metagenomics and culture.</title>
        <authorList>
            <person name="Gilroy R."/>
            <person name="Ravi A."/>
            <person name="Getino M."/>
            <person name="Pursley I."/>
            <person name="Horton D.L."/>
            <person name="Alikhan N.F."/>
            <person name="Baker D."/>
            <person name="Gharbi K."/>
            <person name="Hall N."/>
            <person name="Watson M."/>
            <person name="Adriaenssens E.M."/>
            <person name="Foster-Nyarko E."/>
            <person name="Jarju S."/>
            <person name="Secka A."/>
            <person name="Antonio M."/>
            <person name="Oren A."/>
            <person name="Chaudhuri R.R."/>
            <person name="La Ragione R."/>
            <person name="Hildebrand F."/>
            <person name="Pallen M.J."/>
        </authorList>
    </citation>
    <scope>NUCLEOTIDE SEQUENCE</scope>
    <source>
        <strain evidence="1">ChiBcec16_6824</strain>
    </source>
</reference>
<gene>
    <name evidence="1" type="ORF">H9841_02890</name>
</gene>
<dbReference type="InterPro" id="IPR050484">
    <property type="entry name" value="Transf_Hexapept/Carb_Anhydrase"/>
</dbReference>
<evidence type="ECO:0000313" key="2">
    <source>
        <dbReference type="Proteomes" id="UP000823868"/>
    </source>
</evidence>
<dbReference type="PANTHER" id="PTHR13061">
    <property type="entry name" value="DYNACTIN SUBUNIT P25"/>
    <property type="match status" value="1"/>
</dbReference>
<dbReference type="SUPFAM" id="SSF51161">
    <property type="entry name" value="Trimeric LpxA-like enzymes"/>
    <property type="match status" value="1"/>
</dbReference>
<dbReference type="InterPro" id="IPR011004">
    <property type="entry name" value="Trimer_LpxA-like_sf"/>
</dbReference>